<feature type="compositionally biased region" description="Basic and acidic residues" evidence="1">
    <location>
        <begin position="456"/>
        <end position="469"/>
    </location>
</feature>
<dbReference type="GO" id="GO:0140849">
    <property type="term" value="F:ATP-dependent H2AZ histone chaperone activity"/>
    <property type="evidence" value="ECO:0007669"/>
    <property type="project" value="InterPro"/>
</dbReference>
<protein>
    <submittedName>
        <fullName evidence="4">LAMI_0F07096g1_1</fullName>
    </submittedName>
</protein>
<feature type="compositionally biased region" description="Basic residues" evidence="1">
    <location>
        <begin position="366"/>
        <end position="375"/>
    </location>
</feature>
<proteinExistence type="predicted"/>
<feature type="region of interest" description="Disordered" evidence="1">
    <location>
        <begin position="1"/>
        <end position="30"/>
    </location>
</feature>
<dbReference type="OrthoDB" id="4097064at2759"/>
<dbReference type="InterPro" id="IPR058986">
    <property type="entry name" value="Swc3_C"/>
</dbReference>
<feature type="compositionally biased region" description="Polar residues" evidence="1">
    <location>
        <begin position="10"/>
        <end position="21"/>
    </location>
</feature>
<feature type="region of interest" description="Disordered" evidence="1">
    <location>
        <begin position="352"/>
        <end position="384"/>
    </location>
</feature>
<feature type="compositionally biased region" description="Polar residues" evidence="1">
    <location>
        <begin position="190"/>
        <end position="207"/>
    </location>
</feature>
<gene>
    <name evidence="4" type="ORF">LAMI_0F07096G</name>
</gene>
<dbReference type="Proteomes" id="UP000191024">
    <property type="component" value="Chromosome F"/>
</dbReference>
<dbReference type="InterPro" id="IPR057558">
    <property type="entry name" value="Swc3_dom"/>
</dbReference>
<evidence type="ECO:0000259" key="2">
    <source>
        <dbReference type="Pfam" id="PF24707"/>
    </source>
</evidence>
<keyword evidence="5" id="KW-1185">Reference proteome</keyword>
<evidence type="ECO:0000256" key="1">
    <source>
        <dbReference type="SAM" id="MobiDB-lite"/>
    </source>
</evidence>
<reference evidence="5" key="1">
    <citation type="submission" date="2016-03" db="EMBL/GenBank/DDBJ databases">
        <authorList>
            <person name="Devillers H."/>
        </authorList>
    </citation>
    <scope>NUCLEOTIDE SEQUENCE [LARGE SCALE GENOMIC DNA]</scope>
</reference>
<evidence type="ECO:0000313" key="5">
    <source>
        <dbReference type="Proteomes" id="UP000191024"/>
    </source>
</evidence>
<name>A0A1G4JZQ4_9SACH</name>
<dbReference type="Pfam" id="PF24707">
    <property type="entry name" value="Swc3"/>
    <property type="match status" value="1"/>
</dbReference>
<dbReference type="PANTHER" id="PTHR28108">
    <property type="entry name" value="SWR1-COMPLEX PROTEIN 3"/>
    <property type="match status" value="1"/>
</dbReference>
<feature type="region of interest" description="Disordered" evidence="1">
    <location>
        <begin position="456"/>
        <end position="486"/>
    </location>
</feature>
<accession>A0A1G4JZQ4</accession>
<feature type="domain" description="Swc3 C-terminal" evidence="3">
    <location>
        <begin position="384"/>
        <end position="570"/>
    </location>
</feature>
<dbReference type="InterPro" id="IPR037651">
    <property type="entry name" value="Swc3"/>
</dbReference>
<feature type="compositionally biased region" description="Basic and acidic residues" evidence="1">
    <location>
        <begin position="166"/>
        <end position="181"/>
    </location>
</feature>
<organism evidence="4 5">
    <name type="scientific">Lachancea mirantina</name>
    <dbReference type="NCBI Taxonomy" id="1230905"/>
    <lineage>
        <taxon>Eukaryota</taxon>
        <taxon>Fungi</taxon>
        <taxon>Dikarya</taxon>
        <taxon>Ascomycota</taxon>
        <taxon>Saccharomycotina</taxon>
        <taxon>Saccharomycetes</taxon>
        <taxon>Saccharomycetales</taxon>
        <taxon>Saccharomycetaceae</taxon>
        <taxon>Lachancea</taxon>
    </lineage>
</organism>
<dbReference type="GO" id="GO:0000812">
    <property type="term" value="C:Swr1 complex"/>
    <property type="evidence" value="ECO:0007669"/>
    <property type="project" value="InterPro"/>
</dbReference>
<feature type="region of interest" description="Disordered" evidence="1">
    <location>
        <begin position="166"/>
        <end position="251"/>
    </location>
</feature>
<dbReference type="PANTHER" id="PTHR28108:SF1">
    <property type="entry name" value="SWR1-COMPLEX PROTEIN 3"/>
    <property type="match status" value="1"/>
</dbReference>
<dbReference type="Pfam" id="PF26242">
    <property type="entry name" value="Swc3_C"/>
    <property type="match status" value="1"/>
</dbReference>
<dbReference type="STRING" id="1230905.A0A1G4JZQ4"/>
<dbReference type="EMBL" id="LT598467">
    <property type="protein sequence ID" value="SCU96600.1"/>
    <property type="molecule type" value="Genomic_DNA"/>
</dbReference>
<evidence type="ECO:0000259" key="3">
    <source>
        <dbReference type="Pfam" id="PF26242"/>
    </source>
</evidence>
<evidence type="ECO:0000313" key="4">
    <source>
        <dbReference type="EMBL" id="SCU96600.1"/>
    </source>
</evidence>
<dbReference type="AlphaFoldDB" id="A0A1G4JZQ4"/>
<feature type="domain" description="SWR1-complex protein 3" evidence="2">
    <location>
        <begin position="41"/>
        <end position="153"/>
    </location>
</feature>
<sequence>MSRSGRLRSRTVNLDRTTSSRNKSESEEADVYGLVEETSGRPFRMIEGLPCSTEIPQYGSALTHALSVKDSAVLYSSLLASRRTWINAEMFDMFWSKQYLNTKERERLLKEGIDPDSIDASAAREKMYKLCDCEMVGGPHAFPVRLFILKNEEMEKRWNDAIESKRRAKEERKRQELDQKARKQKERKQNQAMKKQLQDQPKVTSTSGERKPTVKRKPRKESNQQQQQQAIHKRRPRSQSPPQSKPPMQSAEDQKMITNLNIMAQKDPKLNSLMVIVAGGSATAQQVEEFKKNIETARKMPPPPGWQPVVQTLRAFQNAGANERKALSKNQLQTSEKSVSEVCDQVKAEAQPSVDTTAFSAEQPRQKRKYTKRKHAQEVEPEDKSMQLTTFQQKYMGNADLAFEYVESPNKRYSLPKDAIFEQLEDETSYLMSWILVHNRKEIDKFREKKIALREKEERKKKPDEKPDANSESEENGAKQTDDMTLDIYDDPKCPVPLYSPLTLKFSNIHKKFAPIIINSVNSVDRVQKLMTKIMKNGTRLSGYNLWFQLDAYDDNELSESLRYELKEYEQGFKSKRQRKQI</sequence>